<dbReference type="EMBL" id="JBHSBU010000001">
    <property type="protein sequence ID" value="MFC4159012.1"/>
    <property type="molecule type" value="Genomic_DNA"/>
</dbReference>
<accession>A0ABV8MMU8</accession>
<sequence length="366" mass="38480">MKPPFRLAVLAGLIVLASAALLARDPQPAAPAPAARAALTVQLVEPQTQDWPLTLDAGGTISPWQEASIGAETGGLRIVALHADVGSRVKRGQLLAELAADTIRAEQRQAEAGVAQARAALAEALANAERGAAVRDSGALSTQQIEQYQLAAQSAAARLEAAEAALAAVRIKLNQTRIVAIDDGLITARAAVLGTVVTAGSELFRLQRQERLEWRAEIGARQLGRLVAGQSASLSLPDGSRVNGTVRALSPTLDNASRNALVHIDLPGGNAARAGMYARGTIELGRTATQTVPASAITLRDGHSYVFEVDGSGRVKQRKVTTGRSRNEQIEILDRLAANTRLVERGGAFLHEGDLVRIAQSKQEAK</sequence>
<dbReference type="PANTHER" id="PTHR30469">
    <property type="entry name" value="MULTIDRUG RESISTANCE PROTEIN MDTA"/>
    <property type="match status" value="1"/>
</dbReference>
<evidence type="ECO:0000256" key="3">
    <source>
        <dbReference type="SAM" id="SignalP"/>
    </source>
</evidence>
<protein>
    <submittedName>
        <fullName evidence="4">Efflux RND transporter periplasmic adaptor subunit</fullName>
    </submittedName>
</protein>
<gene>
    <name evidence="4" type="ORF">ACFOW7_06535</name>
</gene>
<dbReference type="RefSeq" id="WP_378162299.1">
    <property type="nucleotide sequence ID" value="NZ_JBHSBU010000001.1"/>
</dbReference>
<keyword evidence="5" id="KW-1185">Reference proteome</keyword>
<feature type="signal peptide" evidence="3">
    <location>
        <begin position="1"/>
        <end position="23"/>
    </location>
</feature>
<proteinExistence type="inferred from homology"/>
<dbReference type="NCBIfam" id="TIGR01730">
    <property type="entry name" value="RND_mfp"/>
    <property type="match status" value="1"/>
</dbReference>
<comment type="similarity">
    <text evidence="1">Belongs to the membrane fusion protein (MFP) (TC 8.A.1) family.</text>
</comment>
<dbReference type="SUPFAM" id="SSF111369">
    <property type="entry name" value="HlyD-like secretion proteins"/>
    <property type="match status" value="1"/>
</dbReference>
<feature type="chain" id="PRO_5046831247" evidence="3">
    <location>
        <begin position="24"/>
        <end position="366"/>
    </location>
</feature>
<evidence type="ECO:0000313" key="5">
    <source>
        <dbReference type="Proteomes" id="UP001595791"/>
    </source>
</evidence>
<keyword evidence="2" id="KW-0175">Coiled coil</keyword>
<organism evidence="4 5">
    <name type="scientific">Chitinimonas lacunae</name>
    <dbReference type="NCBI Taxonomy" id="1963018"/>
    <lineage>
        <taxon>Bacteria</taxon>
        <taxon>Pseudomonadati</taxon>
        <taxon>Pseudomonadota</taxon>
        <taxon>Betaproteobacteria</taxon>
        <taxon>Neisseriales</taxon>
        <taxon>Chitinibacteraceae</taxon>
        <taxon>Chitinimonas</taxon>
    </lineage>
</organism>
<dbReference type="Gene3D" id="2.40.50.100">
    <property type="match status" value="1"/>
</dbReference>
<dbReference type="Proteomes" id="UP001595791">
    <property type="component" value="Unassembled WGS sequence"/>
</dbReference>
<reference evidence="5" key="1">
    <citation type="journal article" date="2019" name="Int. J. Syst. Evol. Microbiol.">
        <title>The Global Catalogue of Microorganisms (GCM) 10K type strain sequencing project: providing services to taxonomists for standard genome sequencing and annotation.</title>
        <authorList>
            <consortium name="The Broad Institute Genomics Platform"/>
            <consortium name="The Broad Institute Genome Sequencing Center for Infectious Disease"/>
            <person name="Wu L."/>
            <person name="Ma J."/>
        </authorList>
    </citation>
    <scope>NUCLEOTIDE SEQUENCE [LARGE SCALE GENOMIC DNA]</scope>
    <source>
        <strain evidence="5">LMG 29894</strain>
    </source>
</reference>
<dbReference type="Gene3D" id="1.10.287.470">
    <property type="entry name" value="Helix hairpin bin"/>
    <property type="match status" value="1"/>
</dbReference>
<evidence type="ECO:0000256" key="1">
    <source>
        <dbReference type="ARBA" id="ARBA00009477"/>
    </source>
</evidence>
<feature type="coiled-coil region" evidence="2">
    <location>
        <begin position="145"/>
        <end position="172"/>
    </location>
</feature>
<dbReference type="InterPro" id="IPR006143">
    <property type="entry name" value="RND_pump_MFP"/>
</dbReference>
<dbReference type="PANTHER" id="PTHR30469:SF15">
    <property type="entry name" value="HLYD FAMILY OF SECRETION PROTEINS"/>
    <property type="match status" value="1"/>
</dbReference>
<dbReference type="Gene3D" id="2.40.30.170">
    <property type="match status" value="1"/>
</dbReference>
<evidence type="ECO:0000256" key="2">
    <source>
        <dbReference type="SAM" id="Coils"/>
    </source>
</evidence>
<name>A0ABV8MMU8_9NEIS</name>
<dbReference type="Gene3D" id="2.40.420.20">
    <property type="match status" value="1"/>
</dbReference>
<evidence type="ECO:0000313" key="4">
    <source>
        <dbReference type="EMBL" id="MFC4159012.1"/>
    </source>
</evidence>
<comment type="caution">
    <text evidence="4">The sequence shown here is derived from an EMBL/GenBank/DDBJ whole genome shotgun (WGS) entry which is preliminary data.</text>
</comment>
<keyword evidence="3" id="KW-0732">Signal</keyword>